<dbReference type="AlphaFoldDB" id="A0AB39HIX1"/>
<dbReference type="RefSeq" id="WP_306099568.1">
    <property type="nucleotide sequence ID" value="NZ_CP162602.1"/>
</dbReference>
<proteinExistence type="predicted"/>
<organism evidence="1">
    <name type="scientific">Vibrio sp. HB236076</name>
    <dbReference type="NCBI Taxonomy" id="3232307"/>
    <lineage>
        <taxon>Bacteria</taxon>
        <taxon>Pseudomonadati</taxon>
        <taxon>Pseudomonadota</taxon>
        <taxon>Gammaproteobacteria</taxon>
        <taxon>Vibrionales</taxon>
        <taxon>Vibrionaceae</taxon>
        <taxon>Vibrio</taxon>
    </lineage>
</organism>
<name>A0AB39HIX1_9VIBR</name>
<dbReference type="SUPFAM" id="SSF48452">
    <property type="entry name" value="TPR-like"/>
    <property type="match status" value="3"/>
</dbReference>
<dbReference type="KEGG" id="vih:AB0763_16615"/>
<dbReference type="InterPro" id="IPR011990">
    <property type="entry name" value="TPR-like_helical_dom_sf"/>
</dbReference>
<reference evidence="1" key="1">
    <citation type="submission" date="2024-07" db="EMBL/GenBank/DDBJ databases">
        <title>Genome Analysis of a Potential Novel Vibrio Species Secreting pH- and Thermo-stable Alginate Lyase and its Application in Producing Alginate Oligosaccharides.</title>
        <authorList>
            <person name="Huang H."/>
            <person name="Bao K."/>
        </authorList>
    </citation>
    <scope>NUCLEOTIDE SEQUENCE</scope>
    <source>
        <strain evidence="1">HB236076</strain>
        <plasmid evidence="1">p-HB236076</plasmid>
    </source>
</reference>
<geneLocation type="plasmid" evidence="1">
    <name>p-HB236076</name>
</geneLocation>
<keyword evidence="1" id="KW-0614">Plasmid</keyword>
<sequence>MLLSVLWVPSALAKSVQVSPNIITQINNAQALADKDQYRKAIELLNSLSVKRPEDVATIERRLSIYYWSIGQSRSAIDRLTKAINTKVFEGDDDWLMKWNLASMLLSEEQAKAAIGYLKPLTQAIPKGQDGAQVWYYLAQAYYQDQQYRSTLSALTQRHRYSRKASVPVLTLQLAAEYQLKRWSAMAGTAKRLTALEPNKKSWWMQRVYALMQIDNNKQALDVLSLAQLQGIAFSDNEYKNLAYLYATQGIYEKAALTLAKVSGSQTELTLLKQQASYWQQAKEWDKASDYWALAAQQDGRYYWNLASILNQQQQFTRALAALDKVTSQDKAFDKAMLKAGIYYKLNDLDKALLHAKQAMDIKASKQAEQWIKFLTSAQQQAQYQG</sequence>
<gene>
    <name evidence="1" type="ORF">AB0763_16615</name>
</gene>
<dbReference type="EMBL" id="CP162602">
    <property type="protein sequence ID" value="XDK26657.1"/>
    <property type="molecule type" value="Genomic_DNA"/>
</dbReference>
<dbReference type="Gene3D" id="1.25.40.10">
    <property type="entry name" value="Tetratricopeptide repeat domain"/>
    <property type="match status" value="3"/>
</dbReference>
<accession>A0AB39HIX1</accession>
<evidence type="ECO:0000313" key="1">
    <source>
        <dbReference type="EMBL" id="XDK26657.1"/>
    </source>
</evidence>
<dbReference type="InterPro" id="IPR019734">
    <property type="entry name" value="TPR_rpt"/>
</dbReference>
<dbReference type="SMART" id="SM00028">
    <property type="entry name" value="TPR"/>
    <property type="match status" value="3"/>
</dbReference>
<protein>
    <submittedName>
        <fullName evidence="1">Tetratricopeptide repeat protein</fullName>
    </submittedName>
</protein>